<evidence type="ECO:0000313" key="2">
    <source>
        <dbReference type="Proteomes" id="UP000025227"/>
    </source>
</evidence>
<organism evidence="2 3">
    <name type="scientific">Haemonchus contortus</name>
    <name type="common">Barber pole worm</name>
    <dbReference type="NCBI Taxonomy" id="6289"/>
    <lineage>
        <taxon>Eukaryota</taxon>
        <taxon>Metazoa</taxon>
        <taxon>Ecdysozoa</taxon>
        <taxon>Nematoda</taxon>
        <taxon>Chromadorea</taxon>
        <taxon>Rhabditida</taxon>
        <taxon>Rhabditina</taxon>
        <taxon>Rhabditomorpha</taxon>
        <taxon>Strongyloidea</taxon>
        <taxon>Trichostrongylidae</taxon>
        <taxon>Haemonchus</taxon>
    </lineage>
</organism>
<name>A0A7I4YCL8_HAECO</name>
<proteinExistence type="predicted"/>
<dbReference type="OrthoDB" id="10427753at2759"/>
<evidence type="ECO:0000256" key="1">
    <source>
        <dbReference type="SAM" id="Coils"/>
    </source>
</evidence>
<feature type="coiled-coil region" evidence="1">
    <location>
        <begin position="1"/>
        <end position="38"/>
    </location>
</feature>
<evidence type="ECO:0000313" key="3">
    <source>
        <dbReference type="WBParaSite" id="HCON_00082090-00001"/>
    </source>
</evidence>
<protein>
    <submittedName>
        <fullName evidence="3">Uncharacterized protein</fullName>
    </submittedName>
</protein>
<accession>A0A7I4YCL8</accession>
<keyword evidence="1" id="KW-0175">Coiled coil</keyword>
<reference evidence="3" key="1">
    <citation type="submission" date="2020-12" db="UniProtKB">
        <authorList>
            <consortium name="WormBaseParasite"/>
        </authorList>
    </citation>
    <scope>IDENTIFICATION</scope>
    <source>
        <strain evidence="3">MHco3</strain>
    </source>
</reference>
<sequence length="118" mass="13884">MVTAEKEVKSNRREMEAAEVLKKSVQAMQDQLQVLKMLPSKTEEEARLDKLQPPQETDDQHFDRYFESRAVIRHRSARRSRQGRECYPKVDPLWTNLAAREPALRKPSRPLIGERQKN</sequence>
<keyword evidence="2" id="KW-1185">Reference proteome</keyword>
<dbReference type="Proteomes" id="UP000025227">
    <property type="component" value="Unplaced"/>
</dbReference>
<dbReference type="WBParaSite" id="HCON_00082090-00001">
    <property type="protein sequence ID" value="HCON_00082090-00001"/>
    <property type="gene ID" value="HCON_00082090"/>
</dbReference>
<dbReference type="AlphaFoldDB" id="A0A7I4YCL8"/>